<comment type="caution">
    <text evidence="3">The sequence shown here is derived from an EMBL/GenBank/DDBJ whole genome shotgun (WGS) entry which is preliminary data.</text>
</comment>
<dbReference type="InterPro" id="IPR001387">
    <property type="entry name" value="Cro/C1-type_HTH"/>
</dbReference>
<dbReference type="Gene3D" id="1.10.260.40">
    <property type="entry name" value="lambda repressor-like DNA-binding domains"/>
    <property type="match status" value="1"/>
</dbReference>
<dbReference type="PROSITE" id="PS50943">
    <property type="entry name" value="HTH_CROC1"/>
    <property type="match status" value="1"/>
</dbReference>
<keyword evidence="4" id="KW-1185">Reference proteome</keyword>
<dbReference type="PANTHER" id="PTHR46797:SF1">
    <property type="entry name" value="METHYLPHOSPHONATE SYNTHASE"/>
    <property type="match status" value="1"/>
</dbReference>
<dbReference type="EMBL" id="JNVM01000021">
    <property type="protein sequence ID" value="KEQ23546.1"/>
    <property type="molecule type" value="Genomic_DNA"/>
</dbReference>
<dbReference type="InterPro" id="IPR050807">
    <property type="entry name" value="TransReg_Diox_bact_type"/>
</dbReference>
<proteinExistence type="predicted"/>
<dbReference type="SMART" id="SM00530">
    <property type="entry name" value="HTH_XRE"/>
    <property type="match status" value="1"/>
</dbReference>
<sequence length="115" mass="13403">MATFAEQIGAKIRMYRIEKNLTQEQLAESIGMAATYLGQIERGEKNTKLNTIEKIAYALDMSVYDLFLNEQEAHLQKKKWVWESLVLLLKSDEQTQRKAYRLLHALIEPDESEQN</sequence>
<evidence type="ECO:0000313" key="3">
    <source>
        <dbReference type="EMBL" id="KEQ23546.1"/>
    </source>
</evidence>
<feature type="domain" description="HTH cro/C1-type" evidence="2">
    <location>
        <begin position="12"/>
        <end position="66"/>
    </location>
</feature>
<dbReference type="AlphaFoldDB" id="A0A081NYM3"/>
<keyword evidence="1" id="KW-0238">DNA-binding</keyword>
<dbReference type="eggNOG" id="COG1396">
    <property type="taxonomic scope" value="Bacteria"/>
</dbReference>
<dbReference type="OrthoDB" id="9814553at2"/>
<evidence type="ECO:0000313" key="4">
    <source>
        <dbReference type="Proteomes" id="UP000028123"/>
    </source>
</evidence>
<protein>
    <recommendedName>
        <fullName evidence="2">HTH cro/C1-type domain-containing protein</fullName>
    </recommendedName>
</protein>
<dbReference type="GO" id="GO:0003700">
    <property type="term" value="F:DNA-binding transcription factor activity"/>
    <property type="evidence" value="ECO:0007669"/>
    <property type="project" value="TreeGrafter"/>
</dbReference>
<organism evidence="3 4">
    <name type="scientific">Paenibacillus tyrfis</name>
    <dbReference type="NCBI Taxonomy" id="1501230"/>
    <lineage>
        <taxon>Bacteria</taxon>
        <taxon>Bacillati</taxon>
        <taxon>Bacillota</taxon>
        <taxon>Bacilli</taxon>
        <taxon>Bacillales</taxon>
        <taxon>Paenibacillaceae</taxon>
        <taxon>Paenibacillus</taxon>
    </lineage>
</organism>
<dbReference type="CDD" id="cd00093">
    <property type="entry name" value="HTH_XRE"/>
    <property type="match status" value="1"/>
</dbReference>
<reference evidence="3 4" key="1">
    <citation type="submission" date="2014-06" db="EMBL/GenBank/DDBJ databases">
        <title>Draft genome sequence of Paenibacillus sp. MSt1.</title>
        <authorList>
            <person name="Aw Y.K."/>
            <person name="Ong K.S."/>
            <person name="Gan H.M."/>
            <person name="Lee S.M."/>
        </authorList>
    </citation>
    <scope>NUCLEOTIDE SEQUENCE [LARGE SCALE GENOMIC DNA]</scope>
    <source>
        <strain evidence="3 4">MSt1</strain>
    </source>
</reference>
<dbReference type="PANTHER" id="PTHR46797">
    <property type="entry name" value="HTH-TYPE TRANSCRIPTIONAL REGULATOR"/>
    <property type="match status" value="1"/>
</dbReference>
<dbReference type="GO" id="GO:0003677">
    <property type="term" value="F:DNA binding"/>
    <property type="evidence" value="ECO:0007669"/>
    <property type="project" value="UniProtKB-KW"/>
</dbReference>
<dbReference type="RefSeq" id="WP_036688066.1">
    <property type="nucleotide sequence ID" value="NZ_JNVM01000021.1"/>
</dbReference>
<evidence type="ECO:0000256" key="1">
    <source>
        <dbReference type="ARBA" id="ARBA00023125"/>
    </source>
</evidence>
<dbReference type="SUPFAM" id="SSF47413">
    <property type="entry name" value="lambda repressor-like DNA-binding domains"/>
    <property type="match status" value="1"/>
</dbReference>
<dbReference type="Proteomes" id="UP000028123">
    <property type="component" value="Unassembled WGS sequence"/>
</dbReference>
<name>A0A081NYM3_9BACL</name>
<dbReference type="InterPro" id="IPR010982">
    <property type="entry name" value="Lambda_DNA-bd_dom_sf"/>
</dbReference>
<dbReference type="GO" id="GO:0005829">
    <property type="term" value="C:cytosol"/>
    <property type="evidence" value="ECO:0007669"/>
    <property type="project" value="TreeGrafter"/>
</dbReference>
<gene>
    <name evidence="3" type="ORF">ET33_15570</name>
</gene>
<dbReference type="Pfam" id="PF01381">
    <property type="entry name" value="HTH_3"/>
    <property type="match status" value="1"/>
</dbReference>
<accession>A0A081NYM3</accession>
<evidence type="ECO:0000259" key="2">
    <source>
        <dbReference type="PROSITE" id="PS50943"/>
    </source>
</evidence>